<dbReference type="EMBL" id="KN846970">
    <property type="protein sequence ID" value="KIW83846.1"/>
    <property type="molecule type" value="Genomic_DNA"/>
</dbReference>
<reference evidence="1 2" key="1">
    <citation type="submission" date="2015-01" db="EMBL/GenBank/DDBJ databases">
        <title>The Genome Sequence of Fonsecaea pedrosoi CBS 271.37.</title>
        <authorList>
            <consortium name="The Broad Institute Genomics Platform"/>
            <person name="Cuomo C."/>
            <person name="de Hoog S."/>
            <person name="Gorbushina A."/>
            <person name="Stielow B."/>
            <person name="Teixiera M."/>
            <person name="Abouelleil A."/>
            <person name="Chapman S.B."/>
            <person name="Priest M."/>
            <person name="Young S.K."/>
            <person name="Wortman J."/>
            <person name="Nusbaum C."/>
            <person name="Birren B."/>
        </authorList>
    </citation>
    <scope>NUCLEOTIDE SEQUENCE [LARGE SCALE GENOMIC DNA]</scope>
    <source>
        <strain evidence="1 2">CBS 271.37</strain>
    </source>
</reference>
<evidence type="ECO:0000313" key="1">
    <source>
        <dbReference type="EMBL" id="KIW83846.1"/>
    </source>
</evidence>
<protein>
    <submittedName>
        <fullName evidence="1">Uncharacterized protein</fullName>
    </submittedName>
</protein>
<keyword evidence="2" id="KW-1185">Reference proteome</keyword>
<evidence type="ECO:0000313" key="2">
    <source>
        <dbReference type="Proteomes" id="UP000053029"/>
    </source>
</evidence>
<dbReference type="Proteomes" id="UP000053029">
    <property type="component" value="Unassembled WGS sequence"/>
</dbReference>
<dbReference type="VEuPathDB" id="FungiDB:Z517_03092"/>
<dbReference type="HOGENOM" id="CLU_1959626_0_0_1"/>
<gene>
    <name evidence="1" type="ORF">Z517_03092</name>
</gene>
<accession>A0A0D2E195</accession>
<proteinExistence type="predicted"/>
<sequence>MNGIPEHPLILNSYRRSRMSGILVNVCKKQLPSPQAEFFQMLDDAENDFLVAPPTLDEQAEPGNSAKDFSKVRAWVSRLLQHTEGNDAEKISSENVMEKFLGSSYTATDIGIDPAVQTPPKSGGTCLS</sequence>
<dbReference type="RefSeq" id="XP_013287654.1">
    <property type="nucleotide sequence ID" value="XM_013432200.1"/>
</dbReference>
<dbReference type="GeneID" id="25302582"/>
<dbReference type="AlphaFoldDB" id="A0A0D2E195"/>
<name>A0A0D2E195_9EURO</name>
<organism evidence="1 2">
    <name type="scientific">Fonsecaea pedrosoi CBS 271.37</name>
    <dbReference type="NCBI Taxonomy" id="1442368"/>
    <lineage>
        <taxon>Eukaryota</taxon>
        <taxon>Fungi</taxon>
        <taxon>Dikarya</taxon>
        <taxon>Ascomycota</taxon>
        <taxon>Pezizomycotina</taxon>
        <taxon>Eurotiomycetes</taxon>
        <taxon>Chaetothyriomycetidae</taxon>
        <taxon>Chaetothyriales</taxon>
        <taxon>Herpotrichiellaceae</taxon>
        <taxon>Fonsecaea</taxon>
    </lineage>
</organism>